<feature type="domain" description="TIR" evidence="2">
    <location>
        <begin position="1"/>
        <end position="146"/>
    </location>
</feature>
<evidence type="ECO:0000259" key="2">
    <source>
        <dbReference type="PROSITE" id="PS50104"/>
    </source>
</evidence>
<dbReference type="InterPro" id="IPR029035">
    <property type="entry name" value="DHS-like_NAD/FAD-binding_dom"/>
</dbReference>
<dbReference type="SUPFAM" id="SSF52467">
    <property type="entry name" value="DHS-like NAD/FAD-binding domain"/>
    <property type="match status" value="1"/>
</dbReference>
<gene>
    <name evidence="3" type="ORF">SAMN02745216_02860</name>
</gene>
<organism evidence="3 4">
    <name type="scientific">Desulfatibacillum alkenivorans DSM 16219</name>
    <dbReference type="NCBI Taxonomy" id="1121393"/>
    <lineage>
        <taxon>Bacteria</taxon>
        <taxon>Pseudomonadati</taxon>
        <taxon>Thermodesulfobacteriota</taxon>
        <taxon>Desulfobacteria</taxon>
        <taxon>Desulfobacterales</taxon>
        <taxon>Desulfatibacillaceae</taxon>
        <taxon>Desulfatibacillum</taxon>
    </lineage>
</organism>
<dbReference type="PROSITE" id="PS50104">
    <property type="entry name" value="TIR"/>
    <property type="match status" value="1"/>
</dbReference>
<feature type="transmembrane region" description="Helical" evidence="1">
    <location>
        <begin position="159"/>
        <end position="184"/>
    </location>
</feature>
<dbReference type="InterPro" id="IPR035897">
    <property type="entry name" value="Toll_tir_struct_dom_sf"/>
</dbReference>
<dbReference type="Gene3D" id="3.40.50.10140">
    <property type="entry name" value="Toll/interleukin-1 receptor homology (TIR) domain"/>
    <property type="match status" value="1"/>
</dbReference>
<evidence type="ECO:0000313" key="4">
    <source>
        <dbReference type="Proteomes" id="UP000183994"/>
    </source>
</evidence>
<protein>
    <submittedName>
        <fullName evidence="3">SIR2-like domain-containing protein</fullName>
    </submittedName>
</protein>
<keyword evidence="1" id="KW-0472">Membrane</keyword>
<dbReference type="EMBL" id="FQZU01000018">
    <property type="protein sequence ID" value="SHK09755.1"/>
    <property type="molecule type" value="Genomic_DNA"/>
</dbReference>
<dbReference type="AlphaFoldDB" id="A0A1M6PP92"/>
<reference evidence="4" key="1">
    <citation type="submission" date="2016-11" db="EMBL/GenBank/DDBJ databases">
        <authorList>
            <person name="Varghese N."/>
            <person name="Submissions S."/>
        </authorList>
    </citation>
    <scope>NUCLEOTIDE SEQUENCE [LARGE SCALE GENOMIC DNA]</scope>
    <source>
        <strain evidence="4">DSM 16219</strain>
    </source>
</reference>
<sequence>MKVFISYTQQDKKHADLIADKLRGAGHEVWYDGWKIKAGDNLLEKINQGVKEVDAFIIIISKDSLSSKWSMHEYSALAFGELSSPSTRIIPVLVDKSTVPQYLARYQYVDLSENLDRGLNEVLGFLSDKPPAAKIGEGRERTYAQAIAALTRALNAGRLSLFCGAGASIGAGILSWDNLLLMLLESMMIRMSRKHSLSVEEVDPMEFQRSYSPSALVVGKYLKTNLGNDFLPQLRDALYSKNPKSCAIIEAIVDLARPQRDGKPLDSIVTFNFDGLIEEALSANNIRHIAIYEEGMRYSCSELPIYHVHGYLPRKGRIKKNTDVVFSEDAYHNQFIDPFSWSNLIQLNKLSQNTCLFIGLSLNDPNLRRLLDVAYRKNPSRELNHYVIKKIPSHSEGTINSLALLLEEQDANELGLNVVWVREYSHIAPFLTEIAGAKA</sequence>
<dbReference type="OrthoDB" id="5429353at2"/>
<dbReference type="Pfam" id="PF13676">
    <property type="entry name" value="TIR_2"/>
    <property type="match status" value="1"/>
</dbReference>
<keyword evidence="1" id="KW-0812">Transmembrane</keyword>
<dbReference type="STRING" id="1121393.SAMN02745216_02860"/>
<dbReference type="SUPFAM" id="SSF52200">
    <property type="entry name" value="Toll/Interleukin receptor TIR domain"/>
    <property type="match status" value="1"/>
</dbReference>
<dbReference type="GO" id="GO:0007165">
    <property type="term" value="P:signal transduction"/>
    <property type="evidence" value="ECO:0007669"/>
    <property type="project" value="InterPro"/>
</dbReference>
<dbReference type="Pfam" id="PF13289">
    <property type="entry name" value="SIR2_2"/>
    <property type="match status" value="1"/>
</dbReference>
<dbReference type="SMART" id="SM00255">
    <property type="entry name" value="TIR"/>
    <property type="match status" value="1"/>
</dbReference>
<proteinExistence type="predicted"/>
<accession>A0A1M6PP92</accession>
<dbReference type="RefSeq" id="WP_073476852.1">
    <property type="nucleotide sequence ID" value="NZ_FQZU01000018.1"/>
</dbReference>
<keyword evidence="1" id="KW-1133">Transmembrane helix</keyword>
<name>A0A1M6PP92_9BACT</name>
<dbReference type="Proteomes" id="UP000183994">
    <property type="component" value="Unassembled WGS sequence"/>
</dbReference>
<keyword evidence="4" id="KW-1185">Reference proteome</keyword>
<evidence type="ECO:0000313" key="3">
    <source>
        <dbReference type="EMBL" id="SHK09755.1"/>
    </source>
</evidence>
<evidence type="ECO:0000256" key="1">
    <source>
        <dbReference type="SAM" id="Phobius"/>
    </source>
</evidence>
<dbReference type="InterPro" id="IPR000157">
    <property type="entry name" value="TIR_dom"/>
</dbReference>